<protein>
    <submittedName>
        <fullName evidence="2">Uncharacterized protein</fullName>
    </submittedName>
</protein>
<dbReference type="EMBL" id="MHMW01000009">
    <property type="protein sequence ID" value="OGZ34441.1"/>
    <property type="molecule type" value="Genomic_DNA"/>
</dbReference>
<evidence type="ECO:0000313" key="2">
    <source>
        <dbReference type="EMBL" id="OGZ34441.1"/>
    </source>
</evidence>
<dbReference type="Proteomes" id="UP000179099">
    <property type="component" value="Unassembled WGS sequence"/>
</dbReference>
<feature type="signal peptide" evidence="1">
    <location>
        <begin position="1"/>
        <end position="24"/>
    </location>
</feature>
<evidence type="ECO:0000313" key="3">
    <source>
        <dbReference type="Proteomes" id="UP000179099"/>
    </source>
</evidence>
<reference evidence="2 3" key="1">
    <citation type="journal article" date="2016" name="Nat. Commun.">
        <title>Thousands of microbial genomes shed light on interconnected biogeochemical processes in an aquifer system.</title>
        <authorList>
            <person name="Anantharaman K."/>
            <person name="Brown C.T."/>
            <person name="Hug L.A."/>
            <person name="Sharon I."/>
            <person name="Castelle C.J."/>
            <person name="Probst A.J."/>
            <person name="Thomas B.C."/>
            <person name="Singh A."/>
            <person name="Wilkins M.J."/>
            <person name="Karaoz U."/>
            <person name="Brodie E.L."/>
            <person name="Williams K.H."/>
            <person name="Hubbard S.S."/>
            <person name="Banfield J.F."/>
        </authorList>
    </citation>
    <scope>NUCLEOTIDE SEQUENCE [LARGE SCALE GENOMIC DNA]</scope>
</reference>
<dbReference type="AlphaFoldDB" id="A0A1G2FA55"/>
<gene>
    <name evidence="2" type="ORF">A2Y98_03895</name>
</gene>
<sequence>MKKIIVAVLSGLWLTVCSINNSFAAPPQYGPKTAEYIMQCSFTPQLFKKADEYMKQKFGVTSQDHWYAENKGLRKYYDNNLSLHLYWSGEFEVYRSSFFSGKTVASGNWTDWTEWK</sequence>
<organism evidence="2 3">
    <name type="scientific">Candidatus Portnoybacteria bacterium RBG_19FT_COMBO_36_7</name>
    <dbReference type="NCBI Taxonomy" id="1801992"/>
    <lineage>
        <taxon>Bacteria</taxon>
        <taxon>Candidatus Portnoyibacteriota</taxon>
    </lineage>
</organism>
<name>A0A1G2FA55_9BACT</name>
<keyword evidence="1" id="KW-0732">Signal</keyword>
<evidence type="ECO:0000256" key="1">
    <source>
        <dbReference type="SAM" id="SignalP"/>
    </source>
</evidence>
<comment type="caution">
    <text evidence="2">The sequence shown here is derived from an EMBL/GenBank/DDBJ whole genome shotgun (WGS) entry which is preliminary data.</text>
</comment>
<proteinExistence type="predicted"/>
<feature type="chain" id="PRO_5009582844" evidence="1">
    <location>
        <begin position="25"/>
        <end position="116"/>
    </location>
</feature>
<accession>A0A1G2FA55</accession>